<evidence type="ECO:0000256" key="1">
    <source>
        <dbReference type="SAM" id="Phobius"/>
    </source>
</evidence>
<name>A0A5N5WHZ5_9EURO</name>
<proteinExistence type="predicted"/>
<dbReference type="EMBL" id="ML732415">
    <property type="protein sequence ID" value="KAB8068123.1"/>
    <property type="molecule type" value="Genomic_DNA"/>
</dbReference>
<evidence type="ECO:0000313" key="2">
    <source>
        <dbReference type="EMBL" id="KAB8068123.1"/>
    </source>
</evidence>
<feature type="transmembrane region" description="Helical" evidence="1">
    <location>
        <begin position="62"/>
        <end position="87"/>
    </location>
</feature>
<evidence type="ECO:0000313" key="3">
    <source>
        <dbReference type="Proteomes" id="UP000326565"/>
    </source>
</evidence>
<keyword evidence="1" id="KW-0472">Membrane</keyword>
<dbReference type="AlphaFoldDB" id="A0A5N5WHZ5"/>
<keyword evidence="1" id="KW-1133">Transmembrane helix</keyword>
<protein>
    <submittedName>
        <fullName evidence="2">Uncharacterized protein</fullName>
    </submittedName>
</protein>
<sequence length="110" mass="12484">MVLFFPLFFFFSGLSVLLCLLSFLGWVSGRGYAYTRTLSAWFKATWNLLSSFYHIFSLTPFSFLYFSIAFSLVLLLDICVISIMVTCNDKYKNMGIMGFVSLCISMALGV</sequence>
<keyword evidence="3" id="KW-1185">Reference proteome</keyword>
<organism evidence="2 3">
    <name type="scientific">Aspergillus leporis</name>
    <dbReference type="NCBI Taxonomy" id="41062"/>
    <lineage>
        <taxon>Eukaryota</taxon>
        <taxon>Fungi</taxon>
        <taxon>Dikarya</taxon>
        <taxon>Ascomycota</taxon>
        <taxon>Pezizomycotina</taxon>
        <taxon>Eurotiomycetes</taxon>
        <taxon>Eurotiomycetidae</taxon>
        <taxon>Eurotiales</taxon>
        <taxon>Aspergillaceae</taxon>
        <taxon>Aspergillus</taxon>
        <taxon>Aspergillus subgen. Circumdati</taxon>
    </lineage>
</organism>
<keyword evidence="1" id="KW-0812">Transmembrane</keyword>
<accession>A0A5N5WHZ5</accession>
<gene>
    <name evidence="2" type="ORF">BDV29DRAFT_74650</name>
</gene>
<feature type="transmembrane region" description="Helical" evidence="1">
    <location>
        <begin position="6"/>
        <end position="26"/>
    </location>
</feature>
<reference evidence="2 3" key="1">
    <citation type="submission" date="2019-04" db="EMBL/GenBank/DDBJ databases">
        <title>Friends and foes A comparative genomics study of 23 Aspergillus species from section Flavi.</title>
        <authorList>
            <consortium name="DOE Joint Genome Institute"/>
            <person name="Kjaerbolling I."/>
            <person name="Vesth T."/>
            <person name="Frisvad J.C."/>
            <person name="Nybo J.L."/>
            <person name="Theobald S."/>
            <person name="Kildgaard S."/>
            <person name="Isbrandt T."/>
            <person name="Kuo A."/>
            <person name="Sato A."/>
            <person name="Lyhne E.K."/>
            <person name="Kogle M.E."/>
            <person name="Wiebenga A."/>
            <person name="Kun R.S."/>
            <person name="Lubbers R.J."/>
            <person name="Makela M.R."/>
            <person name="Barry K."/>
            <person name="Chovatia M."/>
            <person name="Clum A."/>
            <person name="Daum C."/>
            <person name="Haridas S."/>
            <person name="He G."/>
            <person name="LaButti K."/>
            <person name="Lipzen A."/>
            <person name="Mondo S."/>
            <person name="Riley R."/>
            <person name="Salamov A."/>
            <person name="Simmons B.A."/>
            <person name="Magnuson J.K."/>
            <person name="Henrissat B."/>
            <person name="Mortensen U.H."/>
            <person name="Larsen T.O."/>
            <person name="Devries R.P."/>
            <person name="Grigoriev I.V."/>
            <person name="Machida M."/>
            <person name="Baker S.E."/>
            <person name="Andersen M.R."/>
        </authorList>
    </citation>
    <scope>NUCLEOTIDE SEQUENCE [LARGE SCALE GENOMIC DNA]</scope>
    <source>
        <strain evidence="2 3">CBS 151.66</strain>
    </source>
</reference>
<dbReference type="Proteomes" id="UP000326565">
    <property type="component" value="Unassembled WGS sequence"/>
</dbReference>